<proteinExistence type="inferred from homology"/>
<comment type="caution">
    <text evidence="14">The sequence shown here is derived from an EMBL/GenBank/DDBJ whole genome shotgun (WGS) entry which is preliminary data.</text>
</comment>
<keyword evidence="4 11" id="KW-0479">Metal-binding</keyword>
<feature type="region of interest" description="Disordered" evidence="12">
    <location>
        <begin position="1"/>
        <end position="48"/>
    </location>
</feature>
<keyword evidence="15" id="KW-1185">Reference proteome</keyword>
<name>A0ABT5TZJ2_9MICO</name>
<dbReference type="InterPro" id="IPR034768">
    <property type="entry name" value="4FE4S_WBL"/>
</dbReference>
<dbReference type="InterPro" id="IPR003482">
    <property type="entry name" value="Whib"/>
</dbReference>
<evidence type="ECO:0000256" key="11">
    <source>
        <dbReference type="HAMAP-Rule" id="MF_01479"/>
    </source>
</evidence>
<evidence type="ECO:0000256" key="2">
    <source>
        <dbReference type="ARBA" id="ARBA00006597"/>
    </source>
</evidence>
<comment type="cofactor">
    <cofactor evidence="11">
        <name>[4Fe-4S] cluster</name>
        <dbReference type="ChEBI" id="CHEBI:49883"/>
    </cofactor>
    <text evidence="11">Binds 1 [4Fe-4S] cluster per subunit. Following nitrosylation of the [4Fe-4S] cluster binds 1 [4Fe-8(NO)] cluster per subunit.</text>
</comment>
<evidence type="ECO:0000256" key="10">
    <source>
        <dbReference type="ARBA" id="ARBA00023163"/>
    </source>
</evidence>
<evidence type="ECO:0000256" key="8">
    <source>
        <dbReference type="ARBA" id="ARBA00023125"/>
    </source>
</evidence>
<feature type="domain" description="4Fe-4S Wbl-type" evidence="13">
    <location>
        <begin position="44"/>
        <end position="103"/>
    </location>
</feature>
<keyword evidence="7 11" id="KW-0805">Transcription regulation</keyword>
<comment type="similarity">
    <text evidence="2 11">Belongs to the WhiB family.</text>
</comment>
<dbReference type="PANTHER" id="PTHR38839:SF2">
    <property type="entry name" value="TRANSCRIPTIONAL REGULATOR WHIB7-RELATED"/>
    <property type="match status" value="1"/>
</dbReference>
<evidence type="ECO:0000256" key="4">
    <source>
        <dbReference type="ARBA" id="ARBA00022723"/>
    </source>
</evidence>
<keyword evidence="5 11" id="KW-0408">Iron</keyword>
<keyword evidence="3 11" id="KW-0004">4Fe-4S</keyword>
<comment type="subcellular location">
    <subcellularLocation>
        <location evidence="1 11">Cytoplasm</location>
    </subcellularLocation>
</comment>
<evidence type="ECO:0000256" key="5">
    <source>
        <dbReference type="ARBA" id="ARBA00023004"/>
    </source>
</evidence>
<evidence type="ECO:0000256" key="9">
    <source>
        <dbReference type="ARBA" id="ARBA00023157"/>
    </source>
</evidence>
<keyword evidence="11" id="KW-0963">Cytoplasm</keyword>
<accession>A0ABT5TZJ2</accession>
<evidence type="ECO:0000313" key="14">
    <source>
        <dbReference type="EMBL" id="MDD9207483.1"/>
    </source>
</evidence>
<gene>
    <name evidence="11" type="primary">whiB</name>
    <name evidence="14" type="ORF">PU560_13565</name>
</gene>
<keyword evidence="9 11" id="KW-1015">Disulfide bond</keyword>
<keyword evidence="6 11" id="KW-0411">Iron-sulfur</keyword>
<evidence type="ECO:0000313" key="15">
    <source>
        <dbReference type="Proteomes" id="UP001165561"/>
    </source>
</evidence>
<evidence type="ECO:0000256" key="12">
    <source>
        <dbReference type="SAM" id="MobiDB-lite"/>
    </source>
</evidence>
<keyword evidence="10 11" id="KW-0804">Transcription</keyword>
<keyword evidence="8 11" id="KW-0238">DNA-binding</keyword>
<dbReference type="PROSITE" id="PS51674">
    <property type="entry name" value="4FE4S_WBL"/>
    <property type="match status" value="1"/>
</dbReference>
<feature type="binding site" evidence="11">
    <location>
        <position position="73"/>
    </location>
    <ligand>
        <name>[4Fe-4S] cluster</name>
        <dbReference type="ChEBI" id="CHEBI:49883"/>
    </ligand>
</feature>
<dbReference type="EMBL" id="JARACI010001112">
    <property type="protein sequence ID" value="MDD9207483.1"/>
    <property type="molecule type" value="Genomic_DNA"/>
</dbReference>
<dbReference type="Proteomes" id="UP001165561">
    <property type="component" value="Unassembled WGS sequence"/>
</dbReference>
<feature type="compositionally biased region" description="Low complexity" evidence="12">
    <location>
        <begin position="23"/>
        <end position="40"/>
    </location>
</feature>
<evidence type="ECO:0000256" key="1">
    <source>
        <dbReference type="ARBA" id="ARBA00004496"/>
    </source>
</evidence>
<dbReference type="Pfam" id="PF02467">
    <property type="entry name" value="Whib"/>
    <property type="match status" value="1"/>
</dbReference>
<sequence>MQLSSLLHQNDLAPTSWAREARGPAGQATTSPAGGAATAPRPTPCQEHPEAADLWFAERTADVERAKALCGPCPVRRECLAGALERGEPWGVWGGEILVDGAVVARKRGRGRPRKDEAAA</sequence>
<evidence type="ECO:0000256" key="7">
    <source>
        <dbReference type="ARBA" id="ARBA00023015"/>
    </source>
</evidence>
<comment type="function">
    <text evidence="11">Acts as a transcriptional regulator. Probably redox-responsive. The apo- but not holo-form probably binds DNA.</text>
</comment>
<dbReference type="HAMAP" id="MF_01479">
    <property type="entry name" value="WhiB"/>
    <property type="match status" value="1"/>
</dbReference>
<organism evidence="14 15">
    <name type="scientific">Georgenia halotolerans</name>
    <dbReference type="NCBI Taxonomy" id="3028317"/>
    <lineage>
        <taxon>Bacteria</taxon>
        <taxon>Bacillati</taxon>
        <taxon>Actinomycetota</taxon>
        <taxon>Actinomycetes</taxon>
        <taxon>Micrococcales</taxon>
        <taxon>Bogoriellaceae</taxon>
        <taxon>Georgenia</taxon>
    </lineage>
</organism>
<feature type="binding site" evidence="11">
    <location>
        <position position="70"/>
    </location>
    <ligand>
        <name>[4Fe-4S] cluster</name>
        <dbReference type="ChEBI" id="CHEBI:49883"/>
    </ligand>
</feature>
<evidence type="ECO:0000256" key="6">
    <source>
        <dbReference type="ARBA" id="ARBA00023014"/>
    </source>
</evidence>
<comment type="PTM">
    <text evidence="11">Upon Fe-S cluster removal intramolecular disulfide bonds are formed.</text>
</comment>
<feature type="binding site" evidence="11">
    <location>
        <position position="45"/>
    </location>
    <ligand>
        <name>[4Fe-4S] cluster</name>
        <dbReference type="ChEBI" id="CHEBI:49883"/>
    </ligand>
</feature>
<comment type="PTM">
    <text evidence="11">The Fe-S cluster can be nitrosylated by nitric oxide (NO).</text>
</comment>
<evidence type="ECO:0000259" key="13">
    <source>
        <dbReference type="PROSITE" id="PS51674"/>
    </source>
</evidence>
<dbReference type="PANTHER" id="PTHR38839">
    <property type="entry name" value="TRANSCRIPTIONAL REGULATOR WHID-RELATED"/>
    <property type="match status" value="1"/>
</dbReference>
<feature type="binding site" evidence="11">
    <location>
        <position position="79"/>
    </location>
    <ligand>
        <name>[4Fe-4S] cluster</name>
        <dbReference type="ChEBI" id="CHEBI:49883"/>
    </ligand>
</feature>
<evidence type="ECO:0000256" key="3">
    <source>
        <dbReference type="ARBA" id="ARBA00022485"/>
    </source>
</evidence>
<protein>
    <recommendedName>
        <fullName evidence="11">Transcriptional regulator WhiB</fullName>
    </recommendedName>
</protein>
<reference evidence="14" key="1">
    <citation type="submission" date="2023-02" db="EMBL/GenBank/DDBJ databases">
        <title>Georgenia sp.10Sc9-8, isolated from a soil sample collected from the Taklamakan desert.</title>
        <authorList>
            <person name="Liu S."/>
        </authorList>
    </citation>
    <scope>NUCLEOTIDE SEQUENCE</scope>
    <source>
        <strain evidence="14">10Sc9-8</strain>
    </source>
</reference>